<feature type="transmembrane region" description="Helical" evidence="1">
    <location>
        <begin position="307"/>
        <end position="329"/>
    </location>
</feature>
<dbReference type="EMBL" id="JAVCWF010000001">
    <property type="protein sequence ID" value="MDQ7936353.1"/>
    <property type="molecule type" value="Genomic_DNA"/>
</dbReference>
<dbReference type="InterPro" id="IPR021759">
    <property type="entry name" value="WxLIP_HBD"/>
</dbReference>
<dbReference type="InterPro" id="IPR010317">
    <property type="entry name" value="WxLIP_PGBD"/>
</dbReference>
<feature type="domain" description="WxL Interacting Protein peptidoglycan binding" evidence="3">
    <location>
        <begin position="28"/>
        <end position="145"/>
    </location>
</feature>
<name>A0ABU1A601_9LACO</name>
<protein>
    <submittedName>
        <fullName evidence="5">DUF916 and DUF3324 domain-containing protein</fullName>
    </submittedName>
</protein>
<dbReference type="Pfam" id="PF06030">
    <property type="entry name" value="WxLIP_PGBD"/>
    <property type="match status" value="1"/>
</dbReference>
<sequence>MKRWLIGILAGVSLIIGGVTAQAESNHFSAQAVLPDNQVDKDVSYFDLLVKPAQTQSVTVRINNGDTKAHEYDVHTYLAATSDDGHVIYNDTGKHPDQSLQYNLVRATTPVKTLTVAANKSVLVNLKIKVPAKKFPGVALGAIAVVQHVTTDKHKKVVSVQNQFGYTIGLQLRETAKLTVKPKLNLLAAGAKQVDYRNYITAKLQNSRAVMVHDLKVTGYVTKVGQSKQLLKTTKSKLAMAPNSHFNYNLGDGTKQLAAGNYVMHIKANSEKGKYHWTLSRPFTITRKTANKLNQTSAYKPEKTTNWTLVAILAGVIIILIGLLIWVLMKNRRRNS</sequence>
<gene>
    <name evidence="5" type="ORF">RA086_01630</name>
</gene>
<evidence type="ECO:0000313" key="5">
    <source>
        <dbReference type="EMBL" id="MDQ7936353.1"/>
    </source>
</evidence>
<dbReference type="Pfam" id="PF11797">
    <property type="entry name" value="WxLIP_HBD"/>
    <property type="match status" value="1"/>
</dbReference>
<keyword evidence="6" id="KW-1185">Reference proteome</keyword>
<keyword evidence="1" id="KW-0812">Transmembrane</keyword>
<keyword evidence="2" id="KW-0732">Signal</keyword>
<feature type="chain" id="PRO_5046470962" evidence="2">
    <location>
        <begin position="24"/>
        <end position="336"/>
    </location>
</feature>
<keyword evidence="1" id="KW-0472">Membrane</keyword>
<proteinExistence type="predicted"/>
<organism evidence="5 6">
    <name type="scientific">Lactiplantibacillus brownii</name>
    <dbReference type="NCBI Taxonomy" id="3069269"/>
    <lineage>
        <taxon>Bacteria</taxon>
        <taxon>Bacillati</taxon>
        <taxon>Bacillota</taxon>
        <taxon>Bacilli</taxon>
        <taxon>Lactobacillales</taxon>
        <taxon>Lactobacillaceae</taxon>
        <taxon>Lactiplantibacillus</taxon>
    </lineage>
</organism>
<evidence type="ECO:0000259" key="4">
    <source>
        <dbReference type="Pfam" id="PF11797"/>
    </source>
</evidence>
<accession>A0ABU1A601</accession>
<dbReference type="Proteomes" id="UP001227831">
    <property type="component" value="Unassembled WGS sequence"/>
</dbReference>
<feature type="domain" description="WxL Interacting Protein host binding" evidence="4">
    <location>
        <begin position="156"/>
        <end position="295"/>
    </location>
</feature>
<evidence type="ECO:0000256" key="2">
    <source>
        <dbReference type="SAM" id="SignalP"/>
    </source>
</evidence>
<dbReference type="RefSeq" id="WP_308702189.1">
    <property type="nucleotide sequence ID" value="NZ_JAVCWF010000001.1"/>
</dbReference>
<reference evidence="5 6" key="1">
    <citation type="journal article" date="2023" name="Int. J. Syst. Evol. Microbiol.">
        <title>Lactiplantibacillus brownii sp. nov., a novel psychrotolerant species isolated from sauerkraut.</title>
        <authorList>
            <person name="Heng Y.C."/>
            <person name="Silvaraju S."/>
            <person name="Lee J.K.Y."/>
            <person name="Kittelmann S."/>
        </authorList>
    </citation>
    <scope>NUCLEOTIDE SEQUENCE [LARGE SCALE GENOMIC DNA]</scope>
    <source>
        <strain evidence="5 6">WILCCON 0030</strain>
    </source>
</reference>
<evidence type="ECO:0000259" key="3">
    <source>
        <dbReference type="Pfam" id="PF06030"/>
    </source>
</evidence>
<comment type="caution">
    <text evidence="5">The sequence shown here is derived from an EMBL/GenBank/DDBJ whole genome shotgun (WGS) entry which is preliminary data.</text>
</comment>
<keyword evidence="1" id="KW-1133">Transmembrane helix</keyword>
<feature type="signal peptide" evidence="2">
    <location>
        <begin position="1"/>
        <end position="23"/>
    </location>
</feature>
<evidence type="ECO:0000256" key="1">
    <source>
        <dbReference type="SAM" id="Phobius"/>
    </source>
</evidence>
<evidence type="ECO:0000313" key="6">
    <source>
        <dbReference type="Proteomes" id="UP001227831"/>
    </source>
</evidence>